<dbReference type="SUPFAM" id="SSF117916">
    <property type="entry name" value="Fe-S cluster assembly (FSCA) domain-like"/>
    <property type="match status" value="1"/>
</dbReference>
<dbReference type="GO" id="GO:0051539">
    <property type="term" value="F:4 iron, 4 sulfur cluster binding"/>
    <property type="evidence" value="ECO:0007669"/>
    <property type="project" value="TreeGrafter"/>
</dbReference>
<comment type="function">
    <text evidence="9">Binds and transfers iron-sulfur (Fe-S) clusters to target apoproteins. Can hydrolyze ATP.</text>
</comment>
<evidence type="ECO:0000256" key="1">
    <source>
        <dbReference type="ARBA" id="ARBA00007352"/>
    </source>
</evidence>
<protein>
    <recommendedName>
        <fullName evidence="9">Iron-sulfur cluster carrier protein</fullName>
    </recommendedName>
</protein>
<dbReference type="Pfam" id="PF01883">
    <property type="entry name" value="FeS_assembly_P"/>
    <property type="match status" value="1"/>
</dbReference>
<dbReference type="InterPro" id="IPR033756">
    <property type="entry name" value="YlxH/NBP35"/>
</dbReference>
<dbReference type="GO" id="GO:0005829">
    <property type="term" value="C:cytosol"/>
    <property type="evidence" value="ECO:0007669"/>
    <property type="project" value="TreeGrafter"/>
</dbReference>
<comment type="similarity">
    <text evidence="1">In the N-terminal section; belongs to the MIP18 family.</text>
</comment>
<name>A0A6G9QJJ8_9GAMM</name>
<dbReference type="InterPro" id="IPR044304">
    <property type="entry name" value="NUBPL-like"/>
</dbReference>
<dbReference type="Proteomes" id="UP000502608">
    <property type="component" value="Chromosome"/>
</dbReference>
<evidence type="ECO:0000256" key="3">
    <source>
        <dbReference type="ARBA" id="ARBA00022723"/>
    </source>
</evidence>
<keyword evidence="3 9" id="KW-0479">Metal-binding</keyword>
<dbReference type="KEGG" id="saes:HBH39_09720"/>
<dbReference type="FunFam" id="3.40.50.300:FF:000418">
    <property type="entry name" value="Iron-sulfur cluster carrier protein"/>
    <property type="match status" value="1"/>
</dbReference>
<dbReference type="NCBIfam" id="NF008669">
    <property type="entry name" value="PRK11670.1"/>
    <property type="match status" value="1"/>
</dbReference>
<evidence type="ECO:0000313" key="11">
    <source>
        <dbReference type="EMBL" id="QIR14730.1"/>
    </source>
</evidence>
<evidence type="ECO:0000256" key="9">
    <source>
        <dbReference type="HAMAP-Rule" id="MF_02040"/>
    </source>
</evidence>
<comment type="subunit">
    <text evidence="9">Homodimer.</text>
</comment>
<dbReference type="HAMAP" id="MF_02040">
    <property type="entry name" value="Mrp_NBP35"/>
    <property type="match status" value="1"/>
</dbReference>
<evidence type="ECO:0000256" key="4">
    <source>
        <dbReference type="ARBA" id="ARBA00022741"/>
    </source>
</evidence>
<dbReference type="GO" id="GO:0140663">
    <property type="term" value="F:ATP-dependent FeS chaperone activity"/>
    <property type="evidence" value="ECO:0007669"/>
    <property type="project" value="InterPro"/>
</dbReference>
<dbReference type="RefSeq" id="WP_167677780.1">
    <property type="nucleotide sequence ID" value="NZ_CP050313.1"/>
</dbReference>
<dbReference type="GO" id="GO:0005524">
    <property type="term" value="F:ATP binding"/>
    <property type="evidence" value="ECO:0007669"/>
    <property type="project" value="UniProtKB-UniRule"/>
</dbReference>
<dbReference type="GO" id="GO:0016226">
    <property type="term" value="P:iron-sulfur cluster assembly"/>
    <property type="evidence" value="ECO:0007669"/>
    <property type="project" value="InterPro"/>
</dbReference>
<keyword evidence="12" id="KW-1185">Reference proteome</keyword>
<gene>
    <name evidence="11" type="primary">apbC</name>
    <name evidence="11" type="ORF">HBH39_09720</name>
</gene>
<dbReference type="PANTHER" id="PTHR42961:SF2">
    <property type="entry name" value="IRON-SULFUR PROTEIN NUBPL"/>
    <property type="match status" value="1"/>
</dbReference>
<proteinExistence type="inferred from homology"/>
<evidence type="ECO:0000256" key="7">
    <source>
        <dbReference type="ARBA" id="ARBA00023014"/>
    </source>
</evidence>
<dbReference type="PANTHER" id="PTHR42961">
    <property type="entry name" value="IRON-SULFUR PROTEIN NUBPL"/>
    <property type="match status" value="1"/>
</dbReference>
<evidence type="ECO:0000256" key="5">
    <source>
        <dbReference type="ARBA" id="ARBA00022840"/>
    </source>
</evidence>
<organism evidence="11 12">
    <name type="scientific">Shewanella aestuarii</name>
    <dbReference type="NCBI Taxonomy" id="1028752"/>
    <lineage>
        <taxon>Bacteria</taxon>
        <taxon>Pseudomonadati</taxon>
        <taxon>Pseudomonadota</taxon>
        <taxon>Gammaproteobacteria</taxon>
        <taxon>Alteromonadales</taxon>
        <taxon>Shewanellaceae</taxon>
        <taxon>Shewanella</taxon>
    </lineage>
</organism>
<evidence type="ECO:0000256" key="2">
    <source>
        <dbReference type="ARBA" id="ARBA00008205"/>
    </source>
</evidence>
<evidence type="ECO:0000259" key="10">
    <source>
        <dbReference type="Pfam" id="PF01883"/>
    </source>
</evidence>
<feature type="domain" description="MIP18 family-like" evidence="10">
    <location>
        <begin position="18"/>
        <end position="85"/>
    </location>
</feature>
<dbReference type="SUPFAM" id="SSF52540">
    <property type="entry name" value="P-loop containing nucleoside triphosphate hydrolases"/>
    <property type="match status" value="1"/>
</dbReference>
<dbReference type="InterPro" id="IPR019591">
    <property type="entry name" value="Mrp/NBP35_ATP-bd"/>
</dbReference>
<dbReference type="GO" id="GO:0046872">
    <property type="term" value="F:metal ion binding"/>
    <property type="evidence" value="ECO:0007669"/>
    <property type="project" value="UniProtKB-KW"/>
</dbReference>
<dbReference type="AlphaFoldDB" id="A0A6G9QJJ8"/>
<evidence type="ECO:0000256" key="6">
    <source>
        <dbReference type="ARBA" id="ARBA00023004"/>
    </source>
</evidence>
<reference evidence="11 12" key="1">
    <citation type="submission" date="2020-03" db="EMBL/GenBank/DDBJ databases">
        <title>Complete genome sequence of Shewanella sp.</title>
        <authorList>
            <person name="Kim Y.-S."/>
            <person name="Kim S.-J."/>
            <person name="Jung H.-K."/>
            <person name="Kim K.-H."/>
        </authorList>
    </citation>
    <scope>NUCLEOTIDE SEQUENCE [LARGE SCALE GENOMIC DNA]</scope>
    <source>
        <strain evidence="11 12">PN3F2</strain>
    </source>
</reference>
<keyword evidence="5 9" id="KW-0067">ATP-binding</keyword>
<dbReference type="Pfam" id="PF10609">
    <property type="entry name" value="ParA"/>
    <property type="match status" value="1"/>
</dbReference>
<keyword evidence="4 9" id="KW-0547">Nucleotide-binding</keyword>
<comment type="similarity">
    <text evidence="2">In the C-terminal section; belongs to the Mrp/NBP35 ATP-binding proteins family.</text>
</comment>
<accession>A0A6G9QJJ8</accession>
<evidence type="ECO:0000313" key="12">
    <source>
        <dbReference type="Proteomes" id="UP000502608"/>
    </source>
</evidence>
<evidence type="ECO:0000256" key="8">
    <source>
        <dbReference type="ARBA" id="ARBA00024036"/>
    </source>
</evidence>
<dbReference type="Gene3D" id="3.40.50.300">
    <property type="entry name" value="P-loop containing nucleotide triphosphate hydrolases"/>
    <property type="match status" value="1"/>
</dbReference>
<sequence>MSISYTDYQLDAQLLSPVLAILDAYVDPYLKQGLVSAGCVVKLDIEGKRLQLGLVYPYPCMTQYRDTVMAITNQLAVLDAIDEVECEIDFQPRVYSAITSVAPINNVKQVIAVASGKGGVGKSTTAVNLALALKAEGAEVGILDADIYGPSIPMMLGIPHFRPQSPDGKMMTAASAHGISAQSIGFMLAEGEAAVWRGPMAAGALVQLLNETQWPELDYLIIDMPPGTGDIQLTLSQKFPVSGAVIVTTPQDIALADAQKGITMFNKVQIPVLGIVENMSFHLCPECGHKEHPFGTHGGSKIAERYNVPLLGALPLNINIRESMDDGAPCVAKEPDSEVSAIYREIARKLGAQLALQQVQSTVSISISDDE</sequence>
<dbReference type="InterPro" id="IPR027417">
    <property type="entry name" value="P-loop_NTPase"/>
</dbReference>
<feature type="binding site" evidence="9">
    <location>
        <begin position="116"/>
        <end position="123"/>
    </location>
    <ligand>
        <name>ATP</name>
        <dbReference type="ChEBI" id="CHEBI:30616"/>
    </ligand>
</feature>
<dbReference type="InterPro" id="IPR034904">
    <property type="entry name" value="FSCA_dom_sf"/>
</dbReference>
<dbReference type="InterPro" id="IPR000808">
    <property type="entry name" value="Mrp-like_CS"/>
</dbReference>
<dbReference type="GO" id="GO:0016887">
    <property type="term" value="F:ATP hydrolysis activity"/>
    <property type="evidence" value="ECO:0007669"/>
    <property type="project" value="UniProtKB-UniRule"/>
</dbReference>
<comment type="similarity">
    <text evidence="8 9">Belongs to the Mrp/NBP35 ATP-binding proteins family.</text>
</comment>
<dbReference type="CDD" id="cd02037">
    <property type="entry name" value="Mrp_NBP35"/>
    <property type="match status" value="1"/>
</dbReference>
<keyword evidence="6 9" id="KW-0408">Iron</keyword>
<keyword evidence="7 9" id="KW-0411">Iron-sulfur</keyword>
<dbReference type="PROSITE" id="PS01215">
    <property type="entry name" value="MRP"/>
    <property type="match status" value="1"/>
</dbReference>
<keyword evidence="9" id="KW-0378">Hydrolase</keyword>
<dbReference type="InterPro" id="IPR002744">
    <property type="entry name" value="MIP18-like"/>
</dbReference>
<dbReference type="EMBL" id="CP050313">
    <property type="protein sequence ID" value="QIR14730.1"/>
    <property type="molecule type" value="Genomic_DNA"/>
</dbReference>